<evidence type="ECO:0000256" key="9">
    <source>
        <dbReference type="SAM" id="Phobius"/>
    </source>
</evidence>
<evidence type="ECO:0000256" key="4">
    <source>
        <dbReference type="ARBA" id="ARBA00022692"/>
    </source>
</evidence>
<evidence type="ECO:0000313" key="12">
    <source>
        <dbReference type="EMBL" id="KAK6631320.1"/>
    </source>
</evidence>
<reference evidence="12 13" key="1">
    <citation type="submission" date="2023-09" db="EMBL/GenBank/DDBJ databases">
        <title>Genomes of two closely related lineages of the louse Polyplax serrata with different host specificities.</title>
        <authorList>
            <person name="Martinu J."/>
            <person name="Tarabai H."/>
            <person name="Stefka J."/>
            <person name="Hypsa V."/>
        </authorList>
    </citation>
    <scope>NUCLEOTIDE SEQUENCE [LARGE SCALE GENOMIC DNA]</scope>
    <source>
        <strain evidence="12">98ZLc_SE</strain>
    </source>
</reference>
<sequence>MSFYNSATDGYYITIGRDTNAVELGKMVSTSLGHFVKLQKSTESLSNVSSELISFILHFDLSPNWKDILNQAAKLNLFRKPYKWLLLGHFGTTKPINTNTNDKIPKNNFAVDVIWRHLNNLPIYVDSEVRVVVRYSDGQVLVVSPYKISARNDIIKEEICEWTRENGLVILNGKPTAVRRLNLQGLVVPATLVVSDLETTKHLEDLYEKHKDTTPKVSHNAVKHLEFVLNMSLSVRIDTVWGLKQENGSWTGLVGDLQRGDSIISTSPIFMTKERLQVIEYYANVNPTQAKFIFKSPPLSHAKNIYTLPFATTVWVCCIGLVLIACIALYTALKSEGTTDTIHIKLSNVPISDIILYNIGAICQQGTIAFTLHPAGRIIIIFVYISYMFLYNSYCASIVAILQSSDSSMQTLYDLLKSPMIAAADNATYSQYYFKAADDEPRKTFYEKKIAPPKERPHFLSPEEGIKKVRDGLVAFHVETSVGYQIIQKTFGEDEKCGLQELRVSFFKSSDPWLAMKRGNPYSELFKIGMKRIAETGFKSRFVKRYYTRKPHCAFKGSRFLSVDLIDCYPAFLFLATGMVLSMTIFVGEIILKGYRSRYQKPPNMYID</sequence>
<comment type="similarity">
    <text evidence="2">Belongs to the glutamate-gated ion channel (TC 1.A.10.1) family.</text>
</comment>
<feature type="transmembrane region" description="Helical" evidence="9">
    <location>
        <begin position="354"/>
        <end position="372"/>
    </location>
</feature>
<dbReference type="Gene3D" id="1.10.287.70">
    <property type="match status" value="1"/>
</dbReference>
<feature type="domain" description="Ionotropic receptor 75a N-terminal" evidence="11">
    <location>
        <begin position="50"/>
        <end position="191"/>
    </location>
</feature>
<dbReference type="PANTHER" id="PTHR42643:SF33">
    <property type="entry name" value="GLUTAMATE RECEPTOR 2-LIKE PROTEIN"/>
    <property type="match status" value="1"/>
</dbReference>
<dbReference type="InterPro" id="IPR052192">
    <property type="entry name" value="Insect_Ionotropic_Sensory_Rcpt"/>
</dbReference>
<dbReference type="PANTHER" id="PTHR42643">
    <property type="entry name" value="IONOTROPIC RECEPTOR 20A-RELATED"/>
    <property type="match status" value="1"/>
</dbReference>
<keyword evidence="7" id="KW-0675">Receptor</keyword>
<proteinExistence type="inferred from homology"/>
<dbReference type="Pfam" id="PF00060">
    <property type="entry name" value="Lig_chan"/>
    <property type="match status" value="1"/>
</dbReference>
<keyword evidence="13" id="KW-1185">Reference proteome</keyword>
<dbReference type="EMBL" id="JAWJWF010000006">
    <property type="protein sequence ID" value="KAK6631320.1"/>
    <property type="molecule type" value="Genomic_DNA"/>
</dbReference>
<evidence type="ECO:0000256" key="8">
    <source>
        <dbReference type="ARBA" id="ARBA00023180"/>
    </source>
</evidence>
<evidence type="ECO:0000259" key="10">
    <source>
        <dbReference type="Pfam" id="PF00060"/>
    </source>
</evidence>
<dbReference type="Proteomes" id="UP001359485">
    <property type="component" value="Unassembled WGS sequence"/>
</dbReference>
<evidence type="ECO:0000256" key="1">
    <source>
        <dbReference type="ARBA" id="ARBA00004651"/>
    </source>
</evidence>
<feature type="transmembrane region" description="Helical" evidence="9">
    <location>
        <begin position="378"/>
        <end position="402"/>
    </location>
</feature>
<feature type="domain" description="Ionotropic glutamate receptor C-terminal" evidence="10">
    <location>
        <begin position="312"/>
        <end position="447"/>
    </location>
</feature>
<evidence type="ECO:0000313" key="13">
    <source>
        <dbReference type="Proteomes" id="UP001359485"/>
    </source>
</evidence>
<name>A0ABR1AYV0_POLSC</name>
<evidence type="ECO:0000256" key="6">
    <source>
        <dbReference type="ARBA" id="ARBA00023136"/>
    </source>
</evidence>
<keyword evidence="3" id="KW-1003">Cell membrane</keyword>
<protein>
    <submittedName>
        <fullName evidence="12">Uncharacterized protein</fullName>
    </submittedName>
</protein>
<evidence type="ECO:0000256" key="5">
    <source>
        <dbReference type="ARBA" id="ARBA00022989"/>
    </source>
</evidence>
<dbReference type="Gene3D" id="3.40.190.10">
    <property type="entry name" value="Periplasmic binding protein-like II"/>
    <property type="match status" value="1"/>
</dbReference>
<keyword evidence="5 9" id="KW-1133">Transmembrane helix</keyword>
<dbReference type="SUPFAM" id="SSF53850">
    <property type="entry name" value="Periplasmic binding protein-like II"/>
    <property type="match status" value="1"/>
</dbReference>
<comment type="caution">
    <text evidence="12">The sequence shown here is derived from an EMBL/GenBank/DDBJ whole genome shotgun (WGS) entry which is preliminary data.</text>
</comment>
<gene>
    <name evidence="12" type="ORF">RUM44_005846</name>
</gene>
<dbReference type="InterPro" id="IPR057074">
    <property type="entry name" value="IR75A_N"/>
</dbReference>
<evidence type="ECO:0000259" key="11">
    <source>
        <dbReference type="Pfam" id="PF24576"/>
    </source>
</evidence>
<keyword evidence="4 9" id="KW-0812">Transmembrane</keyword>
<keyword evidence="8" id="KW-0325">Glycoprotein</keyword>
<comment type="subcellular location">
    <subcellularLocation>
        <location evidence="1">Cell membrane</location>
        <topology evidence="1">Multi-pass membrane protein</topology>
    </subcellularLocation>
</comment>
<evidence type="ECO:0000256" key="3">
    <source>
        <dbReference type="ARBA" id="ARBA00022475"/>
    </source>
</evidence>
<feature type="transmembrane region" description="Helical" evidence="9">
    <location>
        <begin position="568"/>
        <end position="592"/>
    </location>
</feature>
<feature type="transmembrane region" description="Helical" evidence="9">
    <location>
        <begin position="306"/>
        <end position="333"/>
    </location>
</feature>
<accession>A0ABR1AYV0</accession>
<evidence type="ECO:0000256" key="7">
    <source>
        <dbReference type="ARBA" id="ARBA00023170"/>
    </source>
</evidence>
<organism evidence="12 13">
    <name type="scientific">Polyplax serrata</name>
    <name type="common">Common mouse louse</name>
    <dbReference type="NCBI Taxonomy" id="468196"/>
    <lineage>
        <taxon>Eukaryota</taxon>
        <taxon>Metazoa</taxon>
        <taxon>Ecdysozoa</taxon>
        <taxon>Arthropoda</taxon>
        <taxon>Hexapoda</taxon>
        <taxon>Insecta</taxon>
        <taxon>Pterygota</taxon>
        <taxon>Neoptera</taxon>
        <taxon>Paraneoptera</taxon>
        <taxon>Psocodea</taxon>
        <taxon>Troctomorpha</taxon>
        <taxon>Phthiraptera</taxon>
        <taxon>Anoplura</taxon>
        <taxon>Polyplacidae</taxon>
        <taxon>Polyplax</taxon>
    </lineage>
</organism>
<evidence type="ECO:0000256" key="2">
    <source>
        <dbReference type="ARBA" id="ARBA00008685"/>
    </source>
</evidence>
<keyword evidence="6 9" id="KW-0472">Membrane</keyword>
<dbReference type="InterPro" id="IPR001320">
    <property type="entry name" value="Iontro_rcpt_C"/>
</dbReference>
<dbReference type="Pfam" id="PF24576">
    <property type="entry name" value="IR75A_N"/>
    <property type="match status" value="1"/>
</dbReference>